<dbReference type="EMBL" id="JAEKNR010000247">
    <property type="protein sequence ID" value="MBJ7601501.1"/>
    <property type="molecule type" value="Genomic_DNA"/>
</dbReference>
<dbReference type="AlphaFoldDB" id="A0A934KDU2"/>
<evidence type="ECO:0000256" key="7">
    <source>
        <dbReference type="SAM" id="Phobius"/>
    </source>
</evidence>
<reference evidence="9" key="1">
    <citation type="submission" date="2020-10" db="EMBL/GenBank/DDBJ databases">
        <title>Ca. Dormibacterota MAGs.</title>
        <authorList>
            <person name="Montgomery K."/>
        </authorList>
    </citation>
    <scope>NUCLEOTIDE SEQUENCE [LARGE SCALE GENOMIC DNA]</scope>
    <source>
        <strain evidence="9">SC8812_S17_10</strain>
    </source>
</reference>
<keyword evidence="2" id="KW-1003">Cell membrane</keyword>
<evidence type="ECO:0000256" key="4">
    <source>
        <dbReference type="ARBA" id="ARBA00022989"/>
    </source>
</evidence>
<accession>A0A934KDU2</accession>
<dbReference type="Pfam" id="PF06271">
    <property type="entry name" value="RDD"/>
    <property type="match status" value="1"/>
</dbReference>
<keyword evidence="3 7" id="KW-0812">Transmembrane</keyword>
<feature type="transmembrane region" description="Helical" evidence="7">
    <location>
        <begin position="51"/>
        <end position="76"/>
    </location>
</feature>
<name>A0A934KDU2_9BACT</name>
<evidence type="ECO:0000256" key="5">
    <source>
        <dbReference type="ARBA" id="ARBA00023136"/>
    </source>
</evidence>
<evidence type="ECO:0000256" key="6">
    <source>
        <dbReference type="SAM" id="MobiDB-lite"/>
    </source>
</evidence>
<feature type="non-terminal residue" evidence="9">
    <location>
        <position position="1"/>
    </location>
</feature>
<evidence type="ECO:0000313" key="9">
    <source>
        <dbReference type="EMBL" id="MBJ7601501.1"/>
    </source>
</evidence>
<keyword evidence="10" id="KW-1185">Reference proteome</keyword>
<dbReference type="GO" id="GO:0005886">
    <property type="term" value="C:plasma membrane"/>
    <property type="evidence" value="ECO:0007669"/>
    <property type="project" value="UniProtKB-SubCell"/>
</dbReference>
<gene>
    <name evidence="9" type="ORF">JF922_25925</name>
</gene>
<comment type="subcellular location">
    <subcellularLocation>
        <location evidence="1">Cell membrane</location>
        <topology evidence="1">Multi-pass membrane protein</topology>
    </subcellularLocation>
</comment>
<evidence type="ECO:0000313" key="10">
    <source>
        <dbReference type="Proteomes" id="UP000612893"/>
    </source>
</evidence>
<feature type="domain" description="RDD" evidence="8">
    <location>
        <begin position="45"/>
        <end position="168"/>
    </location>
</feature>
<dbReference type="InterPro" id="IPR010432">
    <property type="entry name" value="RDD"/>
</dbReference>
<dbReference type="PANTHER" id="PTHR36115">
    <property type="entry name" value="PROLINE-RICH ANTIGEN HOMOLOG-RELATED"/>
    <property type="match status" value="1"/>
</dbReference>
<feature type="region of interest" description="Disordered" evidence="6">
    <location>
        <begin position="1"/>
        <end position="27"/>
    </location>
</feature>
<sequence>QAGLQPAPPATAPPGTQPDYPQAPPAGSPYGTPAWATGVAVGRPSGFWIRVVAYIIDAVIVGVFNFVWTFIVTLAAGGSIQGAPAFLVFLVEALVGIGYFSYMWSSRGQTIGMMATGLRVTRSDGSPLTLGRAIGRALALGLSFAILYIGVIMVAFTERKRGLHDMLADTVVVHNN</sequence>
<feature type="transmembrane region" description="Helical" evidence="7">
    <location>
        <begin position="133"/>
        <end position="156"/>
    </location>
</feature>
<keyword evidence="5 7" id="KW-0472">Membrane</keyword>
<organism evidence="9 10">
    <name type="scientific">Candidatus Nephthysia bennettiae</name>
    <dbReference type="NCBI Taxonomy" id="3127016"/>
    <lineage>
        <taxon>Bacteria</taxon>
        <taxon>Bacillati</taxon>
        <taxon>Candidatus Dormiibacterota</taxon>
        <taxon>Candidatus Dormibacteria</taxon>
        <taxon>Candidatus Dormibacterales</taxon>
        <taxon>Candidatus Dormibacteraceae</taxon>
        <taxon>Candidatus Nephthysia</taxon>
    </lineage>
</organism>
<evidence type="ECO:0000256" key="1">
    <source>
        <dbReference type="ARBA" id="ARBA00004651"/>
    </source>
</evidence>
<protein>
    <submittedName>
        <fullName evidence="9">RDD family protein</fullName>
    </submittedName>
</protein>
<dbReference type="PANTHER" id="PTHR36115:SF4">
    <property type="entry name" value="MEMBRANE PROTEIN"/>
    <property type="match status" value="1"/>
</dbReference>
<dbReference type="Proteomes" id="UP000612893">
    <property type="component" value="Unassembled WGS sequence"/>
</dbReference>
<keyword evidence="4 7" id="KW-1133">Transmembrane helix</keyword>
<proteinExistence type="predicted"/>
<evidence type="ECO:0000259" key="8">
    <source>
        <dbReference type="Pfam" id="PF06271"/>
    </source>
</evidence>
<comment type="caution">
    <text evidence="9">The sequence shown here is derived from an EMBL/GenBank/DDBJ whole genome shotgun (WGS) entry which is preliminary data.</text>
</comment>
<evidence type="ECO:0000256" key="3">
    <source>
        <dbReference type="ARBA" id="ARBA00022692"/>
    </source>
</evidence>
<evidence type="ECO:0000256" key="2">
    <source>
        <dbReference type="ARBA" id="ARBA00022475"/>
    </source>
</evidence>
<feature type="transmembrane region" description="Helical" evidence="7">
    <location>
        <begin position="83"/>
        <end position="104"/>
    </location>
</feature>
<dbReference type="RefSeq" id="WP_338205754.1">
    <property type="nucleotide sequence ID" value="NZ_JAEKNR010000247.1"/>
</dbReference>
<dbReference type="InterPro" id="IPR051791">
    <property type="entry name" value="Pra-immunoreactive"/>
</dbReference>